<dbReference type="InterPro" id="IPR037381">
    <property type="entry name" value="RFWD3"/>
</dbReference>
<dbReference type="GO" id="GO:0036297">
    <property type="term" value="P:interstrand cross-link repair"/>
    <property type="evidence" value="ECO:0007669"/>
    <property type="project" value="InterPro"/>
</dbReference>
<dbReference type="AGR" id="FB:FBgn0051807"/>
<dbReference type="Pfam" id="PF13639">
    <property type="entry name" value="zf-RING_2"/>
    <property type="match status" value="1"/>
</dbReference>
<dbReference type="eggNOG" id="ENOG502SXQD">
    <property type="taxonomic scope" value="Eukaryota"/>
</dbReference>
<name>Q8IP15_DROME</name>
<keyword evidence="2" id="KW-0862">Zinc</keyword>
<dbReference type="STRING" id="7227.FBpp0080497"/>
<dbReference type="GO" id="GO:0008270">
    <property type="term" value="F:zinc ion binding"/>
    <property type="evidence" value="ECO:0000255"/>
    <property type="project" value="FlyBase"/>
</dbReference>
<feature type="domain" description="RING-type" evidence="4">
    <location>
        <begin position="96"/>
        <end position="139"/>
    </location>
</feature>
<keyword evidence="8" id="KW-1185">Reference proteome</keyword>
<dbReference type="BioGRID-ORCS" id="318953">
    <property type="hits" value="0 hits in 1 CRISPR screen"/>
</dbReference>
<dbReference type="PANTHER" id="PTHR16047">
    <property type="entry name" value="RFWD3 PROTEIN"/>
    <property type="match status" value="1"/>
</dbReference>
<dbReference type="GO" id="GO:0016567">
    <property type="term" value="P:protein ubiquitination"/>
    <property type="evidence" value="ECO:0000250"/>
    <property type="project" value="FlyBase"/>
</dbReference>
<reference evidence="5" key="8">
    <citation type="submission" date="2006-08" db="EMBL/GenBank/DDBJ databases">
        <authorList>
            <person name="Celniker S."/>
            <person name="Carlson J."/>
            <person name="Wan K."/>
            <person name="Frise E."/>
            <person name="Hoskins R."/>
            <person name="Park S."/>
            <person name="Svirskas R."/>
            <person name="Rubin G."/>
        </authorList>
    </citation>
    <scope>NUCLEOTIDE SEQUENCE</scope>
</reference>
<evidence type="ECO:0000256" key="1">
    <source>
        <dbReference type="ARBA" id="ARBA00022771"/>
    </source>
</evidence>
<reference evidence="5" key="14">
    <citation type="submission" date="2022-11" db="EMBL/GenBank/DDBJ databases">
        <title>Drosophila melanogaster release 4 sequence.</title>
        <authorList>
            <consortium name="Berkeley Drosophila Genome Project"/>
            <person name="Celniker S."/>
            <person name="Carlson J."/>
            <person name="Wan K."/>
            <person name="Pfeiffer B."/>
            <person name="Frise E."/>
            <person name="George R."/>
            <person name="Hoskins R."/>
            <person name="Stapleton M."/>
            <person name="Pacleb J."/>
            <person name="Park S."/>
            <person name="Svirskas R."/>
            <person name="Smith E."/>
            <person name="Yu C."/>
            <person name="Rubin G."/>
        </authorList>
    </citation>
    <scope>NUCLEOTIDE SEQUENCE</scope>
</reference>
<accession>Q8IP15</accession>
<reference evidence="5 8" key="5">
    <citation type="journal article" date="2002" name="Genome Biol.">
        <title>Heterochromatic sequences in a Drosophila whole-genome shotgun assembly.</title>
        <authorList>
            <person name="Hoskins R.A."/>
            <person name="Smith C.D."/>
            <person name="Carlson J.W."/>
            <person name="Carvalho A.B."/>
            <person name="Halpern A."/>
            <person name="Kaminker J.S."/>
            <person name="Kennedy C."/>
            <person name="Mungall C.J."/>
            <person name="Sullivan B.A."/>
            <person name="Sutton G.G."/>
            <person name="Yasuhara J.C."/>
            <person name="Wakimoto B.T."/>
            <person name="Myers E.W."/>
            <person name="Celniker S.E."/>
            <person name="Rubin G.M."/>
            <person name="Karpen G.H."/>
        </authorList>
    </citation>
    <scope>NUCLEOTIDE SEQUENCE [LARGE SCALE GENOMIC DNA]</scope>
    <source>
        <strain evidence="8">Berkeley</strain>
    </source>
</reference>
<evidence type="ECO:0000256" key="2">
    <source>
        <dbReference type="ARBA" id="ARBA00022833"/>
    </source>
</evidence>
<dbReference type="IntAct" id="Q8IP15">
    <property type="interactions" value="22"/>
</dbReference>
<dbReference type="Proteomes" id="UP000000803">
    <property type="component" value="Chromosome 2L"/>
</dbReference>
<proteinExistence type="evidence at transcript level"/>
<reference evidence="5" key="13">
    <citation type="journal article" date="2015" name="Genome Res.">
        <title>The Release 6 reference sequence of the Drosophila melanogaster genome.</title>
        <authorList>
            <person name="Hoskins R.A."/>
            <person name="Carlson J.W."/>
            <person name="Wan K.H."/>
            <person name="Park S."/>
            <person name="Mendez I."/>
            <person name="Galle S.E."/>
            <person name="Booth B.W."/>
            <person name="Pfeiffer B.D."/>
            <person name="George R.A."/>
            <person name="Svirskas R."/>
            <person name="Krzywinski M."/>
            <person name="Schein J."/>
            <person name="Accardo M.C."/>
            <person name="Damia E."/>
            <person name="Messina G."/>
            <person name="Mendez-Lago M."/>
            <person name="de Pablos B."/>
            <person name="Demakova O.V."/>
            <person name="Andreyeva E.N."/>
            <person name="Boldyreva L.V."/>
            <person name="Marra M."/>
            <person name="Carvalho A.B."/>
            <person name="Dimitri P."/>
            <person name="Villasante A."/>
            <person name="Zhimulev I.F."/>
            <person name="Rubin G.M."/>
            <person name="Karpen G.H."/>
            <person name="Celniker S.E."/>
        </authorList>
    </citation>
    <scope>NUCLEOTIDE SEQUENCE</scope>
</reference>
<organism evidence="5 8">
    <name type="scientific">Drosophila melanogaster</name>
    <name type="common">Fruit fly</name>
    <dbReference type="NCBI Taxonomy" id="7227"/>
    <lineage>
        <taxon>Eukaryota</taxon>
        <taxon>Metazoa</taxon>
        <taxon>Ecdysozoa</taxon>
        <taxon>Arthropoda</taxon>
        <taxon>Hexapoda</taxon>
        <taxon>Insecta</taxon>
        <taxon>Pterygota</taxon>
        <taxon>Neoptera</taxon>
        <taxon>Endopterygota</taxon>
        <taxon>Diptera</taxon>
        <taxon>Brachycera</taxon>
        <taxon>Muscomorpha</taxon>
        <taxon>Ephydroidea</taxon>
        <taxon>Drosophilidae</taxon>
        <taxon>Drosophila</taxon>
        <taxon>Sophophora</taxon>
    </lineage>
</organism>
<dbReference type="SUPFAM" id="SSF57850">
    <property type="entry name" value="RING/U-box"/>
    <property type="match status" value="1"/>
</dbReference>
<dbReference type="EMBL" id="BT023659">
    <property type="protein sequence ID" value="AAY85059.1"/>
    <property type="molecule type" value="mRNA"/>
</dbReference>
<dbReference type="RefSeq" id="NP_723984.1">
    <property type="nucleotide sequence ID" value="NM_165170.3"/>
</dbReference>
<dbReference type="OrthoDB" id="5600418at2759"/>
<dbReference type="OMA" id="ENSCCIC"/>
<dbReference type="AlphaFoldDB" id="Q8IP15"/>
<dbReference type="GO" id="GO:0061630">
    <property type="term" value="F:ubiquitin protein ligase activity"/>
    <property type="evidence" value="ECO:0000250"/>
    <property type="project" value="FlyBase"/>
</dbReference>
<dbReference type="PANTHER" id="PTHR16047:SF7">
    <property type="entry name" value="E3 UBIQUITIN-PROTEIN LIGASE RFWD3"/>
    <property type="match status" value="1"/>
</dbReference>
<gene>
    <name evidence="5" type="primary">Dmel\CG31807</name>
    <name evidence="5 7" type="ORF">CG31807</name>
    <name evidence="5" type="ORF">Dmel_CG31807</name>
</gene>
<dbReference type="FunFam" id="3.30.40.10:FF:001158">
    <property type="entry name" value="IP04788p"/>
    <property type="match status" value="1"/>
</dbReference>
<dbReference type="VEuPathDB" id="VectorBase:FBgn0051807"/>
<reference evidence="5 8" key="10">
    <citation type="journal article" date="2007" name="Science">
        <title>Sequence finishing and mapping of Drosophila melanogaster heterochromatin.</title>
        <authorList>
            <person name="Hoskins R.A."/>
            <person name="Carlson J.W."/>
            <person name="Kennedy C."/>
            <person name="Acevedo D."/>
            <person name="Evans-Holm M."/>
            <person name="Frise E."/>
            <person name="Wan K.H."/>
            <person name="Park S."/>
            <person name="Mendez-Lago M."/>
            <person name="Rossi F."/>
            <person name="Villasante A."/>
            <person name="Dimitri P."/>
            <person name="Karpen G.H."/>
            <person name="Celniker S.E."/>
        </authorList>
    </citation>
    <scope>NUCLEOTIDE SEQUENCE [LARGE SCALE GENOMIC DNA]</scope>
    <source>
        <strain evidence="8">Berkeley</strain>
    </source>
</reference>
<reference evidence="5 8" key="9">
    <citation type="journal article" date="2007" name="Science">
        <title>The Release 5.1 annotation of Drosophila melanogaster heterochromatin.</title>
        <authorList>
            <person name="Smith C.D."/>
            <person name="Shu S."/>
            <person name="Mungall C.J."/>
            <person name="Karpen G.H."/>
        </authorList>
    </citation>
    <scope>NUCLEOTIDE SEQUENCE [LARGE SCALE GENOMIC DNA]</scope>
    <source>
        <strain evidence="8">Berkeley</strain>
    </source>
</reference>
<dbReference type="ExpressionAtlas" id="Q8IP15">
    <property type="expression patterns" value="baseline and differential"/>
</dbReference>
<dbReference type="InParanoid" id="Q8IP15"/>
<dbReference type="FlyBase" id="FBgn0051807">
    <property type="gene designation" value="CG31807"/>
</dbReference>
<evidence type="ECO:0000313" key="5">
    <source>
        <dbReference type="EMBL" id="AAN10951.1"/>
    </source>
</evidence>
<reference evidence="8" key="4">
    <citation type="journal article" date="2002" name="Genome Biol.">
        <title>The transposable elements of the Drosophila melanogaster euchromatin: a genomics perspective.</title>
        <authorList>
            <person name="Kaminker J.S."/>
            <person name="Bergman C.M."/>
            <person name="Kronmiller B."/>
            <person name="Carlson J."/>
            <person name="Svirskas R."/>
            <person name="Patel S."/>
            <person name="Frise E."/>
            <person name="Wheeler D.A."/>
            <person name="Lewis S.E."/>
            <person name="Rubin G.M."/>
            <person name="Ashburner M."/>
            <person name="Celniker S.E."/>
        </authorList>
    </citation>
    <scope>NUCLEOTIDE SEQUENCE [LARGE SCALE GENOMIC DNA]</scope>
    <source>
        <strain evidence="8">Berkeley</strain>
    </source>
</reference>
<reference evidence="5 8" key="1">
    <citation type="journal article" date="2000" name="Science">
        <title>The genome sequence of Drosophila melanogaster.</title>
        <authorList>
            <person name="Adams M.D."/>
            <person name="Celniker S.E."/>
            <person name="Holt R.A."/>
            <person name="Evans C.A."/>
            <person name="Gocayne J.D."/>
            <person name="Amanatides P.G."/>
            <person name="Scherer S.E."/>
            <person name="Li P.W."/>
            <person name="Hoskins R.A."/>
            <person name="Galle R.F."/>
            <person name="George R.A."/>
            <person name="Lewis S.E."/>
            <person name="Richards S."/>
            <person name="Ashburner M."/>
            <person name="Henderson S.N."/>
            <person name="Sutton G.G."/>
            <person name="Wortman J.R."/>
            <person name="Yandell M.D."/>
            <person name="Zhang Q."/>
            <person name="Chen L.X."/>
            <person name="Brandon R.C."/>
            <person name="Rogers Y.H."/>
            <person name="Blazej R.G."/>
            <person name="Champe M."/>
            <person name="Pfeiffer B.D."/>
            <person name="Wan K.H."/>
            <person name="Doyle C."/>
            <person name="Baxter E.G."/>
            <person name="Helt G."/>
            <person name="Nelson C.R."/>
            <person name="Gabor G.L."/>
            <person name="Abril J.F."/>
            <person name="Agbayani A."/>
            <person name="An H.J."/>
            <person name="Andrews-Pfannkoch C."/>
            <person name="Baldwin D."/>
            <person name="Ballew R.M."/>
            <person name="Basu A."/>
            <person name="Baxendale J."/>
            <person name="Bayraktaroglu L."/>
            <person name="Beasley E.M."/>
            <person name="Beeson K.Y."/>
            <person name="Benos P.V."/>
            <person name="Berman B.P."/>
            <person name="Bhandari D."/>
            <person name="Bolshakov S."/>
            <person name="Borkova D."/>
            <person name="Botchan M.R."/>
            <person name="Bouck J."/>
            <person name="Brokstein P."/>
            <person name="Brottier P."/>
            <person name="Burtis K.C."/>
            <person name="Busam D.A."/>
            <person name="Butler H."/>
            <person name="Cadieu E."/>
            <person name="Center A."/>
            <person name="Chandra I."/>
            <person name="Cherry J.M."/>
            <person name="Cawley S."/>
            <person name="Dahlke C."/>
            <person name="Davenport L.B."/>
            <person name="Davies P."/>
            <person name="de Pablos B."/>
            <person name="Delcher A."/>
            <person name="Deng Z."/>
            <person name="Mays A.D."/>
            <person name="Dew I."/>
            <person name="Dietz S.M."/>
            <person name="Dodson K."/>
            <person name="Doup L.E."/>
            <person name="Downes M."/>
            <person name="Dugan-Rocha S."/>
            <person name="Dunkov B.C."/>
            <person name="Dunn P."/>
            <person name="Durbin K.J."/>
            <person name="Evangelista C.C."/>
            <person name="Ferraz C."/>
            <person name="Ferriera S."/>
            <person name="Fleischmann W."/>
            <person name="Fosler C."/>
            <person name="Gabrielian A.E."/>
            <person name="Garg N.S."/>
            <person name="Gelbart W.M."/>
            <person name="Glasser K."/>
            <person name="Glodek A."/>
            <person name="Gong F."/>
            <person name="Gorrell J.H."/>
            <person name="Gu Z."/>
            <person name="Guan P."/>
            <person name="Harris M."/>
            <person name="Harris N.L."/>
            <person name="Harvey D."/>
            <person name="Heiman T.J."/>
            <person name="Hernandez J.R."/>
            <person name="Houck J."/>
            <person name="Hostin D."/>
            <person name="Houston K.A."/>
            <person name="Howland T.J."/>
            <person name="Wei M.H."/>
            <person name="Ibegwam C."/>
            <person name="Jalali M."/>
            <person name="Kalush F."/>
            <person name="Karpen G.H."/>
            <person name="Ke Z."/>
            <person name="Kennison J.A."/>
            <person name="Ketchum K.A."/>
            <person name="Kimmel B.E."/>
            <person name="Kodira C.D."/>
            <person name="Kraft C."/>
            <person name="Kravitz S."/>
            <person name="Kulp D."/>
            <person name="Lai Z."/>
            <person name="Lasko P."/>
            <person name="Lei Y."/>
            <person name="Levitsky A.A."/>
            <person name="Li J."/>
            <person name="Li Z."/>
            <person name="Liang Y."/>
            <person name="Lin X."/>
            <person name="Liu X."/>
            <person name="Mattei B."/>
            <person name="McIntosh T.C."/>
            <person name="McLeod M.P."/>
            <person name="McPherson D."/>
            <person name="Merkulov G."/>
            <person name="Milshina N.V."/>
            <person name="Mobarry C."/>
            <person name="Morris J."/>
            <person name="Moshrefi A."/>
            <person name="Mount S.M."/>
            <person name="Moy M."/>
            <person name="Murphy B."/>
            <person name="Murphy L."/>
            <person name="Muzny D.M."/>
            <person name="Nelson D.L."/>
            <person name="Nelson D.R."/>
            <person name="Nelson K.A."/>
            <person name="Nixon K."/>
            <person name="Nusskern D.R."/>
            <person name="Pacleb J.M."/>
            <person name="Palazzolo M."/>
            <person name="Pittman G.S."/>
            <person name="Pan S."/>
            <person name="Pollard J."/>
            <person name="Puri V."/>
            <person name="Reese M.G."/>
            <person name="Reinert K."/>
            <person name="Remington K."/>
            <person name="Saunders R.D."/>
            <person name="Scheeler F."/>
            <person name="Shen H."/>
            <person name="Shue B.C."/>
            <person name="Siden-Kiamos I."/>
            <person name="Simpson M."/>
            <person name="Skupski M.P."/>
            <person name="Smith T."/>
            <person name="Spier E."/>
            <person name="Spradling A.C."/>
            <person name="Stapleton M."/>
            <person name="Strong R."/>
            <person name="Sun E."/>
            <person name="Svirskas R."/>
            <person name="Tector C."/>
            <person name="Turner R."/>
            <person name="Venter E."/>
            <person name="Wang A.H."/>
            <person name="Wang X."/>
            <person name="Wang Z.Y."/>
            <person name="Wassarman D.A."/>
            <person name="Weinstock G.M."/>
            <person name="Weissenbach J."/>
            <person name="Williams S.M."/>
            <person name="WoodageT"/>
            <person name="Worley K.C."/>
            <person name="Wu D."/>
            <person name="Yang S."/>
            <person name="Yao Q.A."/>
            <person name="Ye J."/>
            <person name="Yeh R.F."/>
            <person name="Zaveri J.S."/>
            <person name="Zhan M."/>
            <person name="Zhang G."/>
            <person name="Zhao Q."/>
            <person name="Zheng L."/>
            <person name="Zheng X.H."/>
            <person name="Zhong F.N."/>
            <person name="Zhong W."/>
            <person name="Zhou X."/>
            <person name="Zhu S."/>
            <person name="Zhu X."/>
            <person name="Smith H.O."/>
            <person name="Gibbs R.A."/>
            <person name="Myers E.W."/>
            <person name="Rubin G.M."/>
            <person name="Venter J.C."/>
        </authorList>
    </citation>
    <scope>NUCLEOTIDE SEQUENCE [LARGE SCALE GENOMIC DNA]</scope>
    <source>
        <strain evidence="8">Berkeley</strain>
    </source>
</reference>
<keyword evidence="1 3" id="KW-0479">Metal-binding</keyword>
<evidence type="ECO:0000256" key="3">
    <source>
        <dbReference type="PROSITE-ProRule" id="PRU00175"/>
    </source>
</evidence>
<dbReference type="EMBL" id="AE014134">
    <property type="protein sequence ID" value="AAN10951.1"/>
    <property type="molecule type" value="Genomic_DNA"/>
</dbReference>
<dbReference type="CDD" id="cd16450">
    <property type="entry name" value="mRING-C3HGC3_RFWD3"/>
    <property type="match status" value="1"/>
</dbReference>
<evidence type="ECO:0000313" key="6">
    <source>
        <dbReference type="EMBL" id="AAY85059.1"/>
    </source>
</evidence>
<reference evidence="8" key="2">
    <citation type="journal article" date="2002" name="Genome Biol.">
        <title>Finishing a whole-genome shotgun: release 3 of the Drosophila melanogaster euchromatic genome sequence.</title>
        <authorList>
            <person name="Celniker S.E."/>
            <person name="Wheeler D.A."/>
            <person name="Kronmiller B."/>
            <person name="Carlson J.W."/>
            <person name="Halpern A."/>
            <person name="Patel S."/>
            <person name="Adams M."/>
            <person name="Champe M."/>
            <person name="Dugan S.P."/>
            <person name="Frise E."/>
            <person name="Hodgson A."/>
            <person name="George R.A."/>
            <person name="Hoskins R.A."/>
            <person name="Laverty T."/>
            <person name="Muzny D.M."/>
            <person name="Nelson C.R."/>
            <person name="Pacleb J.M."/>
            <person name="Park S."/>
            <person name="Pfeiffer B.D."/>
            <person name="Richards S."/>
            <person name="Sodergren E.J."/>
            <person name="Svirskas R."/>
            <person name="Tabor P.E."/>
            <person name="Wan K."/>
            <person name="Stapleton M."/>
            <person name="Sutton G.G."/>
            <person name="Venter C."/>
            <person name="Weinstock G."/>
            <person name="Scherer S.E."/>
            <person name="Myers E.W."/>
            <person name="Gibbs R.A."/>
            <person name="Rubin G.M."/>
        </authorList>
    </citation>
    <scope>NUCLEOTIDE SEQUENCE [LARGE SCALE GENOMIC DNA]</scope>
    <source>
        <strain evidence="8">Berkeley</strain>
    </source>
</reference>
<evidence type="ECO:0000259" key="4">
    <source>
        <dbReference type="PROSITE" id="PS50089"/>
    </source>
</evidence>
<protein>
    <submittedName>
        <fullName evidence="6">IP04788p</fullName>
    </submittedName>
</protein>
<reference evidence="5" key="11">
    <citation type="journal article" date="2015" name="G3 (Bethesda)">
        <title>Gene Model Annotations for Drosophila melanogaster: Impact of High-Throughput Data.</title>
        <authorList>
            <consortium name="FlyBase Consortium"/>
            <person name="Matthews B.B."/>
            <person name="Dos Santos G."/>
            <person name="Crosby M.A."/>
            <person name="Emmert D.B."/>
            <person name="St Pierre S.E."/>
            <person name="Gramates L.S."/>
            <person name="Zhou P."/>
            <person name="Schroeder A.J."/>
            <person name="Falls K."/>
            <person name="Strelets V."/>
            <person name="Russo S.M."/>
            <person name="Gelbart W.M."/>
            <person name="null"/>
        </authorList>
    </citation>
    <scope>NUCLEOTIDE SEQUENCE</scope>
</reference>
<dbReference type="SMR" id="Q8IP15"/>
<evidence type="ECO:0000313" key="7">
    <source>
        <dbReference type="FlyBase" id="FBgn0051807"/>
    </source>
</evidence>
<dbReference type="GeneID" id="318953"/>
<dbReference type="InterPro" id="IPR013083">
    <property type="entry name" value="Znf_RING/FYVE/PHD"/>
</dbReference>
<dbReference type="Gene3D" id="3.30.40.10">
    <property type="entry name" value="Zinc/RING finger domain, C3HC4 (zinc finger)"/>
    <property type="match status" value="1"/>
</dbReference>
<dbReference type="GO" id="GO:0004842">
    <property type="term" value="F:ubiquitin-protein transferase activity"/>
    <property type="evidence" value="ECO:0000250"/>
    <property type="project" value="FlyBase"/>
</dbReference>
<dbReference type="GO" id="GO:0005634">
    <property type="term" value="C:nucleus"/>
    <property type="evidence" value="ECO:0000250"/>
    <property type="project" value="FlyBase"/>
</dbReference>
<dbReference type="FunCoup" id="Q8IP15">
    <property type="interactions" value="23"/>
</dbReference>
<dbReference type="InterPro" id="IPR001841">
    <property type="entry name" value="Znf_RING"/>
</dbReference>
<dbReference type="PROSITE" id="PS50089">
    <property type="entry name" value="ZF_RING_2"/>
    <property type="match status" value="1"/>
</dbReference>
<keyword evidence="1 3" id="KW-0863">Zinc-finger</keyword>
<dbReference type="Bgee" id="FBgn0051807">
    <property type="expression patterns" value="Expressed in fat body cell in testis and 26 other cell types or tissues"/>
</dbReference>
<reference evidence="5" key="15">
    <citation type="submission" date="2022-11" db="EMBL/GenBank/DDBJ databases">
        <authorList>
            <consortium name="FlyBase"/>
        </authorList>
    </citation>
    <scope>NUCLEOTIDE SEQUENCE</scope>
</reference>
<dbReference type="UCSC" id="CG31807-RA">
    <property type="organism name" value="d. melanogaster"/>
</dbReference>
<dbReference type="SMART" id="SM00184">
    <property type="entry name" value="RING"/>
    <property type="match status" value="1"/>
</dbReference>
<sequence>MPNNKAQTRSLMRMLKKDVVEQLLAERKKSEQKDKQLAKLNITTQEKDKMREEELKLYYQMEEEITNQKLLQEQLLFESKDELTQQLEKIAIENTCCICLDPWEAKDHHRLVSLRCGHLFGEMCIRTHLQHADMCPICRKVAIERDVWRVLLNTP</sequence>
<reference evidence="6" key="7">
    <citation type="submission" date="2005-06" db="EMBL/GenBank/DDBJ databases">
        <authorList>
            <person name="Stapleton M."/>
            <person name="Carlson J."/>
            <person name="Chavez C."/>
            <person name="Frise E."/>
            <person name="George R."/>
            <person name="Pacleb J."/>
            <person name="Park S."/>
            <person name="Wan K."/>
            <person name="Yu C."/>
            <person name="Celniker S."/>
        </authorList>
    </citation>
    <scope>NUCLEOTIDE SEQUENCE</scope>
</reference>
<dbReference type="DNASU" id="318953"/>
<evidence type="ECO:0000313" key="8">
    <source>
        <dbReference type="Proteomes" id="UP000000803"/>
    </source>
</evidence>
<dbReference type="PaxDb" id="7227-FBpp0080497"/>
<reference evidence="5" key="12">
    <citation type="journal article" date="2015" name="G3 (Bethesda)">
        <title>Gene Model Annotations for Drosophila melanogaster: The Rule-Benders.</title>
        <authorList>
            <consortium name="FlyBase Consortium"/>
            <person name="Crosby M.A."/>
            <person name="Gramates L.S."/>
            <person name="Dos Santos G."/>
            <person name="Matthews B.B."/>
            <person name="St Pierre S.E."/>
            <person name="Zhou P."/>
            <person name="Schroeder A.J."/>
            <person name="Falls K."/>
            <person name="Emmert D.B."/>
            <person name="Russo S.M."/>
            <person name="Gelbart W.M."/>
            <person name="null"/>
        </authorList>
    </citation>
    <scope>NUCLEOTIDE SEQUENCE</scope>
</reference>
<reference evidence="8" key="3">
    <citation type="journal article" date="2002" name="Genome Biol.">
        <title>Annotation of the Drosophila melanogaster euchromatic genome: a systematic review.</title>
        <authorList>
            <person name="Misra S."/>
            <person name="Crosby M.A."/>
            <person name="Mungall C.J."/>
            <person name="Matthews B.B."/>
            <person name="Campbell K.S."/>
            <person name="Hradecky P."/>
            <person name="Huang Y."/>
            <person name="Kaminker J.S."/>
            <person name="Millburn G.H."/>
            <person name="Prochnik S.E."/>
            <person name="Smith C.D."/>
            <person name="Tupy J.L."/>
            <person name="Whitfied E.J."/>
            <person name="Bayraktaroglu L."/>
            <person name="Berman B.P."/>
            <person name="Bettencourt B.R."/>
            <person name="Celniker S.E."/>
            <person name="de Grey A.D."/>
            <person name="Drysdale R.A."/>
            <person name="Harris N.L."/>
            <person name="Richter J."/>
            <person name="Russo S."/>
            <person name="Schroeder A.J."/>
            <person name="Shu S.Q."/>
            <person name="Stapleton M."/>
            <person name="Yamada C."/>
            <person name="Ashburner M."/>
            <person name="Gelbart W.M."/>
            <person name="Rubin G.M."/>
            <person name="Lewis S.E."/>
        </authorList>
    </citation>
    <scope>GENOME REANNOTATION</scope>
    <source>
        <strain evidence="8">Berkeley</strain>
    </source>
</reference>
<reference evidence="5 8" key="6">
    <citation type="journal article" date="2005" name="PLoS Comput. Biol.">
        <title>Combined evidence annotation of transposable elements in genome sequences.</title>
        <authorList>
            <person name="Quesneville H."/>
            <person name="Bergman C.M."/>
            <person name="Andrieu O."/>
            <person name="Autard D."/>
            <person name="Nouaud D."/>
            <person name="Ashburner M."/>
            <person name="Anxolabehere D."/>
        </authorList>
    </citation>
    <scope>NUCLEOTIDE SEQUENCE [LARGE SCALE GENOMIC DNA]</scope>
    <source>
        <strain evidence="8">Berkeley</strain>
    </source>
</reference>